<sequence>MALTGRGWMVGLAAAGVAVGLGIGASLPAQSEVDVDHPVPVSALTTTTLESPSPDCGRLTAEDLALSASCTETFSTRYVLEGVAGEVTLPVTGSHAHIGVFVEDETAQTTLLTPTGGRLPMESVPRDVDPGTALSRAEEAPHGKVEATPRELATQPGIYRLRLEGRERGDDAKAAAPRATVVVNDDNDLVLHSWLTDNLVDARQTTEIHAQVREGGKPVEKVRATARIYHENGTLVLERAMTGLGDGDFGLKIRPLQLGRFGKVILDVEGVTAAGMPFRRTGLLEIASGVAGGRLMRIVGERLTDQGLEVDLEYVVTRAGRFHARANLVTSDGKPVAWAQAAAEAAVGRHILTLRFDRRVLASGKLLLRDLELTDVTEFPGVKSPTRIGTYALEQALQ</sequence>
<organism evidence="3 4">
    <name type="scientific">Chloracidobacterium sp. N</name>
    <dbReference type="NCBI Taxonomy" id="2821540"/>
    <lineage>
        <taxon>Bacteria</taxon>
        <taxon>Pseudomonadati</taxon>
        <taxon>Acidobacteriota</taxon>
        <taxon>Terriglobia</taxon>
        <taxon>Terriglobales</taxon>
        <taxon>Acidobacteriaceae</taxon>
        <taxon>Chloracidobacterium</taxon>
        <taxon>Chloracidobacterium aggregatum</taxon>
    </lineage>
</organism>
<dbReference type="EMBL" id="CP072642">
    <property type="protein sequence ID" value="QUV92982.1"/>
    <property type="molecule type" value="Genomic_DNA"/>
</dbReference>
<evidence type="ECO:0000313" key="4">
    <source>
        <dbReference type="Proteomes" id="UP000677668"/>
    </source>
</evidence>
<evidence type="ECO:0000256" key="1">
    <source>
        <dbReference type="SAM" id="MobiDB-lite"/>
    </source>
</evidence>
<dbReference type="Gene3D" id="2.60.40.3870">
    <property type="entry name" value="Uncharacterised protein PF16024, DUF4785"/>
    <property type="match status" value="1"/>
</dbReference>
<reference evidence="3 4" key="1">
    <citation type="submission" date="2021-03" db="EMBL/GenBank/DDBJ databases">
        <title>Genomic and phenotypic characterization of Chloracidobacterium isolates provides evidence for multiple species.</title>
        <authorList>
            <person name="Saini M.K."/>
            <person name="Costas A.M.G."/>
            <person name="Tank M."/>
            <person name="Bryant D.A."/>
        </authorList>
    </citation>
    <scope>NUCLEOTIDE SEQUENCE [LARGE SCALE GENOMIC DNA]</scope>
    <source>
        <strain evidence="3 4">N</strain>
    </source>
</reference>
<dbReference type="Pfam" id="PF20943">
    <property type="entry name" value="DUF4785_3rd"/>
    <property type="match status" value="1"/>
</dbReference>
<feature type="region of interest" description="Disordered" evidence="1">
    <location>
        <begin position="112"/>
        <end position="147"/>
    </location>
</feature>
<feature type="compositionally biased region" description="Basic and acidic residues" evidence="1">
    <location>
        <begin position="136"/>
        <end position="147"/>
    </location>
</feature>
<dbReference type="RefSeq" id="WP_211421409.1">
    <property type="nucleotide sequence ID" value="NZ_CP072642.1"/>
</dbReference>
<evidence type="ECO:0000259" key="2">
    <source>
        <dbReference type="Pfam" id="PF20943"/>
    </source>
</evidence>
<name>A0ABX8AWB7_9BACT</name>
<accession>A0ABX8AWB7</accession>
<dbReference type="InterPro" id="IPR048295">
    <property type="entry name" value="DUF4785_C"/>
</dbReference>
<feature type="domain" description="DUF4785" evidence="2">
    <location>
        <begin position="301"/>
        <end position="383"/>
    </location>
</feature>
<gene>
    <name evidence="3" type="ORF">J8C05_06215</name>
</gene>
<dbReference type="Proteomes" id="UP000677668">
    <property type="component" value="Chromosome 1"/>
</dbReference>
<keyword evidence="4" id="KW-1185">Reference proteome</keyword>
<proteinExistence type="predicted"/>
<evidence type="ECO:0000313" key="3">
    <source>
        <dbReference type="EMBL" id="QUV92982.1"/>
    </source>
</evidence>
<protein>
    <recommendedName>
        <fullName evidence="2">DUF4785 domain-containing protein</fullName>
    </recommendedName>
</protein>